<dbReference type="PROSITE" id="PS00871">
    <property type="entry name" value="CLPAB_2"/>
    <property type="match status" value="1"/>
</dbReference>
<dbReference type="InterPro" id="IPR003959">
    <property type="entry name" value="ATPase_AAA_core"/>
</dbReference>
<dbReference type="Gene3D" id="3.40.50.300">
    <property type="entry name" value="P-loop containing nucleotide triphosphate hydrolases"/>
    <property type="match status" value="3"/>
</dbReference>
<dbReference type="InterPro" id="IPR027417">
    <property type="entry name" value="P-loop_NTPase"/>
</dbReference>
<keyword evidence="10 13" id="KW-0143">Chaperone</keyword>
<evidence type="ECO:0000256" key="7">
    <source>
        <dbReference type="ARBA" id="ARBA00022840"/>
    </source>
</evidence>
<dbReference type="Pfam" id="PF02861">
    <property type="entry name" value="Clp_N"/>
    <property type="match status" value="1"/>
</dbReference>
<dbReference type="InterPro" id="IPR018368">
    <property type="entry name" value="ClpA/B_CS1"/>
</dbReference>
<dbReference type="PROSITE" id="PS00870">
    <property type="entry name" value="CLPAB_1"/>
    <property type="match status" value="1"/>
</dbReference>
<dbReference type="Pfam" id="PF00004">
    <property type="entry name" value="AAA"/>
    <property type="match status" value="1"/>
</dbReference>
<feature type="domain" description="Clp R" evidence="15">
    <location>
        <begin position="3"/>
        <end position="147"/>
    </location>
</feature>
<organism evidence="17">
    <name type="scientific">Thiothrix subterranea</name>
    <dbReference type="NCBI Taxonomy" id="2735563"/>
    <lineage>
        <taxon>Bacteria</taxon>
        <taxon>Pseudomonadati</taxon>
        <taxon>Pseudomonadota</taxon>
        <taxon>Gammaproteobacteria</taxon>
        <taxon>Thiotrichales</taxon>
        <taxon>Thiotrichaceae</taxon>
        <taxon>Thiothrix</taxon>
    </lineage>
</organism>
<keyword evidence="6 13" id="KW-0547">Nucleotide-binding</keyword>
<evidence type="ECO:0000259" key="15">
    <source>
        <dbReference type="PROSITE" id="PS51903"/>
    </source>
</evidence>
<dbReference type="FunFam" id="1.10.8.60:FF:000017">
    <property type="entry name" value="ATP-dependent chaperone ClpB"/>
    <property type="match status" value="1"/>
</dbReference>
<dbReference type="InterPro" id="IPR004176">
    <property type="entry name" value="Clp_R_N"/>
</dbReference>
<dbReference type="SMART" id="SM01086">
    <property type="entry name" value="ClpB_D2-small"/>
    <property type="match status" value="1"/>
</dbReference>
<dbReference type="EMBL" id="CP133217">
    <property type="protein sequence ID" value="WML86749.1"/>
    <property type="molecule type" value="Genomic_DNA"/>
</dbReference>
<dbReference type="EMBL" id="JAVFKN010000029">
    <property type="protein sequence ID" value="MDQ5770311.1"/>
    <property type="molecule type" value="Genomic_DNA"/>
</dbReference>
<dbReference type="GO" id="GO:0016887">
    <property type="term" value="F:ATP hydrolysis activity"/>
    <property type="evidence" value="ECO:0007669"/>
    <property type="project" value="InterPro"/>
</dbReference>
<keyword evidence="5 12" id="KW-0677">Repeat</keyword>
<evidence type="ECO:0000256" key="5">
    <source>
        <dbReference type="ARBA" id="ARBA00022737"/>
    </source>
</evidence>
<accession>A0AA51MLK3</accession>
<keyword evidence="7 13" id="KW-0067">ATP-binding</keyword>
<dbReference type="InterPro" id="IPR017730">
    <property type="entry name" value="Chaperonin_ClpB"/>
</dbReference>
<dbReference type="FunFam" id="3.40.50.300:FF:000025">
    <property type="entry name" value="ATP-dependent Clp protease subunit"/>
    <property type="match status" value="1"/>
</dbReference>
<comment type="subunit">
    <text evidence="11">Homohexamer. The oligomerization is ATP-dependent.</text>
</comment>
<dbReference type="NCBIfam" id="TIGR03346">
    <property type="entry name" value="chaperone_ClpB"/>
    <property type="match status" value="1"/>
</dbReference>
<dbReference type="InterPro" id="IPR019489">
    <property type="entry name" value="Clp_ATPase_C"/>
</dbReference>
<dbReference type="FunFam" id="3.40.50.300:FF:000120">
    <property type="entry name" value="ATP-dependent chaperone ClpB"/>
    <property type="match status" value="1"/>
</dbReference>
<dbReference type="InterPro" id="IPR003593">
    <property type="entry name" value="AAA+_ATPase"/>
</dbReference>
<evidence type="ECO:0000256" key="3">
    <source>
        <dbReference type="ARBA" id="ARBA00017574"/>
    </source>
</evidence>
<protein>
    <recommendedName>
        <fullName evidence="3 14">Chaperone protein ClpB</fullName>
    </recommendedName>
</protein>
<dbReference type="Proteomes" id="UP001229862">
    <property type="component" value="Chromosome"/>
</dbReference>
<evidence type="ECO:0000256" key="13">
    <source>
        <dbReference type="RuleBase" id="RU004432"/>
    </source>
</evidence>
<evidence type="ECO:0000256" key="10">
    <source>
        <dbReference type="ARBA" id="ARBA00023186"/>
    </source>
</evidence>
<comment type="subcellular location">
    <subcellularLocation>
        <location evidence="1 14">Cytoplasm</location>
    </subcellularLocation>
</comment>
<dbReference type="SUPFAM" id="SSF81923">
    <property type="entry name" value="Double Clp-N motif"/>
    <property type="match status" value="1"/>
</dbReference>
<keyword evidence="4 14" id="KW-0963">Cytoplasm</keyword>
<evidence type="ECO:0000256" key="11">
    <source>
        <dbReference type="ARBA" id="ARBA00026057"/>
    </source>
</evidence>
<dbReference type="NCBIfam" id="NF008118">
    <property type="entry name" value="PRK10865.1"/>
    <property type="match status" value="1"/>
</dbReference>
<dbReference type="Pfam" id="PF17871">
    <property type="entry name" value="AAA_lid_9"/>
    <property type="match status" value="1"/>
</dbReference>
<dbReference type="InterPro" id="IPR050130">
    <property type="entry name" value="ClpA_ClpB"/>
</dbReference>
<keyword evidence="9 14" id="KW-0175">Coiled coil</keyword>
<comment type="similarity">
    <text evidence="2 13">Belongs to the ClpA/ClpB family.</text>
</comment>
<evidence type="ECO:0000256" key="4">
    <source>
        <dbReference type="ARBA" id="ARBA00022490"/>
    </source>
</evidence>
<evidence type="ECO:0000313" key="16">
    <source>
        <dbReference type="EMBL" id="MDQ5770311.1"/>
    </source>
</evidence>
<name>A0AA51MLK3_9GAMM</name>
<feature type="coiled-coil region" evidence="14">
    <location>
        <begin position="413"/>
        <end position="462"/>
    </location>
</feature>
<dbReference type="GO" id="GO:0005524">
    <property type="term" value="F:ATP binding"/>
    <property type="evidence" value="ECO:0007669"/>
    <property type="project" value="UniProtKB-UniRule"/>
</dbReference>
<dbReference type="Gene3D" id="1.10.8.60">
    <property type="match status" value="1"/>
</dbReference>
<dbReference type="FunFam" id="1.10.1780.10:FF:000003">
    <property type="entry name" value="ATP-dependent chaperone ClpB"/>
    <property type="match status" value="1"/>
</dbReference>
<dbReference type="GO" id="GO:0034605">
    <property type="term" value="P:cellular response to heat"/>
    <property type="evidence" value="ECO:0007669"/>
    <property type="project" value="TreeGrafter"/>
</dbReference>
<keyword evidence="18" id="KW-1185">Reference proteome</keyword>
<comment type="function">
    <text evidence="14">Part of a stress-induced multi-chaperone system, it is involved in the recovery of the cell from heat-induced damage, in cooperation with DnaK, DnaJ and GrpE.</text>
</comment>
<evidence type="ECO:0000313" key="18">
    <source>
        <dbReference type="Proteomes" id="UP001223336"/>
    </source>
</evidence>
<dbReference type="SMART" id="SM00382">
    <property type="entry name" value="AAA"/>
    <property type="match status" value="2"/>
</dbReference>
<evidence type="ECO:0000256" key="6">
    <source>
        <dbReference type="ARBA" id="ARBA00022741"/>
    </source>
</evidence>
<reference evidence="17 18" key="1">
    <citation type="submission" date="2023-08" db="EMBL/GenBank/DDBJ databases">
        <title>New molecular markers tilS and rpoB for phylogenetic and monitoring studies of the genus Thiothrix biodiversity.</title>
        <authorList>
            <person name="Ravin N.V."/>
            <person name="Smolyakov D."/>
            <person name="Markov N.D."/>
            <person name="Beletsky A.V."/>
            <person name="Mardanov A.V."/>
            <person name="Rudenko T.S."/>
            <person name="Grabovich M.Y."/>
        </authorList>
    </citation>
    <scope>NUCLEOTIDE SEQUENCE</scope>
    <source>
        <strain evidence="17">DNT52</strain>
        <strain evidence="16 18">H33</strain>
    </source>
</reference>
<dbReference type="CDD" id="cd00009">
    <property type="entry name" value="AAA"/>
    <property type="match status" value="1"/>
</dbReference>
<evidence type="ECO:0000313" key="17">
    <source>
        <dbReference type="EMBL" id="WML86749.1"/>
    </source>
</evidence>
<comment type="subunit">
    <text evidence="14">Homohexamer; The oligomerization is ATP-dependent.</text>
</comment>
<dbReference type="RefSeq" id="WP_308136055.1">
    <property type="nucleotide sequence ID" value="NZ_CP133217.1"/>
</dbReference>
<gene>
    <name evidence="14 17" type="primary">clpB</name>
    <name evidence="16" type="ORF">RCC75_17380</name>
    <name evidence="17" type="ORF">RCG00_21015</name>
</gene>
<evidence type="ECO:0000256" key="8">
    <source>
        <dbReference type="ARBA" id="ARBA00023016"/>
    </source>
</evidence>
<dbReference type="GO" id="GO:0042802">
    <property type="term" value="F:identical protein binding"/>
    <property type="evidence" value="ECO:0007669"/>
    <property type="project" value="UniProtKB-ARBA"/>
</dbReference>
<dbReference type="InterPro" id="IPR041546">
    <property type="entry name" value="ClpA/ClpB_AAA_lid"/>
</dbReference>
<evidence type="ECO:0000256" key="14">
    <source>
        <dbReference type="RuleBase" id="RU362034"/>
    </source>
</evidence>
<dbReference type="AlphaFoldDB" id="A0AA51MLK3"/>
<dbReference type="Proteomes" id="UP001223336">
    <property type="component" value="Unassembled WGS sequence"/>
</dbReference>
<dbReference type="Gene3D" id="1.10.1780.10">
    <property type="entry name" value="Clp, N-terminal domain"/>
    <property type="match status" value="1"/>
</dbReference>
<dbReference type="SUPFAM" id="SSF52540">
    <property type="entry name" value="P-loop containing nucleoside triphosphate hydrolases"/>
    <property type="match status" value="2"/>
</dbReference>
<dbReference type="InterPro" id="IPR001270">
    <property type="entry name" value="ClpA/B"/>
</dbReference>
<dbReference type="GO" id="GO:0005829">
    <property type="term" value="C:cytosol"/>
    <property type="evidence" value="ECO:0007669"/>
    <property type="project" value="UniProtKB-ARBA"/>
</dbReference>
<evidence type="ECO:0000256" key="9">
    <source>
        <dbReference type="ARBA" id="ARBA00023054"/>
    </source>
</evidence>
<dbReference type="FunFam" id="3.40.50.300:FF:000010">
    <property type="entry name" value="Chaperone clpB 1, putative"/>
    <property type="match status" value="1"/>
</dbReference>
<proteinExistence type="inferred from homology"/>
<dbReference type="InterPro" id="IPR036628">
    <property type="entry name" value="Clp_N_dom_sf"/>
</dbReference>
<evidence type="ECO:0000256" key="1">
    <source>
        <dbReference type="ARBA" id="ARBA00004496"/>
    </source>
</evidence>
<dbReference type="CDD" id="cd19499">
    <property type="entry name" value="RecA-like_ClpB_Hsp104-like"/>
    <property type="match status" value="1"/>
</dbReference>
<dbReference type="InterPro" id="IPR028299">
    <property type="entry name" value="ClpA/B_CS2"/>
</dbReference>
<evidence type="ECO:0000256" key="12">
    <source>
        <dbReference type="PROSITE-ProRule" id="PRU01251"/>
    </source>
</evidence>
<dbReference type="PANTHER" id="PTHR11638">
    <property type="entry name" value="ATP-DEPENDENT CLP PROTEASE"/>
    <property type="match status" value="1"/>
</dbReference>
<evidence type="ECO:0000256" key="2">
    <source>
        <dbReference type="ARBA" id="ARBA00008675"/>
    </source>
</evidence>
<dbReference type="Pfam" id="PF10431">
    <property type="entry name" value="ClpB_D2-small"/>
    <property type="match status" value="1"/>
</dbReference>
<dbReference type="GO" id="GO:0042026">
    <property type="term" value="P:protein refolding"/>
    <property type="evidence" value="ECO:0007669"/>
    <property type="project" value="UniProtKB-UniRule"/>
</dbReference>
<dbReference type="PRINTS" id="PR00300">
    <property type="entry name" value="CLPPROTEASEA"/>
</dbReference>
<dbReference type="Pfam" id="PF07724">
    <property type="entry name" value="AAA_2"/>
    <property type="match status" value="1"/>
</dbReference>
<keyword evidence="8 14" id="KW-0346">Stress response</keyword>
<dbReference type="PANTHER" id="PTHR11638:SF18">
    <property type="entry name" value="HEAT SHOCK PROTEIN 104"/>
    <property type="match status" value="1"/>
</dbReference>
<sequence>MRMDKLTSKFQLALQDAQSLALGHDHQFIEPAHLMIALLDQEGGSTRGLLTKADVNANQLRSKLGETLDRMPSVSGGDAGSVHVSNDLSKLLNVTDKIAQQRKDQYISSELFILAGLEDKGTLGNLLRETGATKGAVEKAIEGMRGGQTVNDPNAEDQRQALDKYTIDLTERAEQGKIDPIIGRDEEIRRMVQILQRRTKNNPVLIGEPGVGKTALVEGLAQRIVNGEVSEGMKGKRLLSLDLGALLAGTKYRGDFEERLKAVLNDIAKANGNIILFIDELHTMVGAGKADGAMDAGNMLKPALARGELHCLGATTLDEYRQYIEKDAALERRFQKVLVDEPTVEDTIAILRGLQEKYEVHHGVEITDPALVAAATLSHRYITDRQLPDKAIDLIDEAASRIRVEIDSKPEVIDKLDRRLIQLKIEREALKKESDDASKKRLADLQAEIDRLEIESADLEEIWKSEKADVQGTSHIKEALDQARLEFETARRAGNLQRMAELQYGRIPELESQLAQADDAAAHTESKAPKLLKTKVTEDEIADIVSRWTGIPVSKMLEGEKDKLLKMEEVLAKRVIGQTEAVVAVSNAIRRARAGLSDPNRPSGSFLFLGPTGVGKTELTKALATFLFDTDDAMVRIDMSEFMEKHSVARLIGAPPGYVGYEEGGYLTEAVRRRPYSVILLDEVEKAHADVFNVLLQVLDDGRLTDGQGRTVDFRNTVIIMTSNLGSHLIQEMAGEANYERMKAAVMEVVGTHFRPEFINRIDETVVFHPLDQAEIRQIADIQLNNLRKRLAARDLGIQITDAALDLLAEAGFDPVYGARPLKRAIQQQVENPLAQQILGGKFMPGDTIMVGVDKGRLTFTALVETTKV</sequence>
<dbReference type="PROSITE" id="PS51903">
    <property type="entry name" value="CLP_R"/>
    <property type="match status" value="1"/>
</dbReference>